<evidence type="ECO:0000313" key="9">
    <source>
        <dbReference type="EMBL" id="PRT57089.1"/>
    </source>
</evidence>
<evidence type="ECO:0000256" key="7">
    <source>
        <dbReference type="PIRNR" id="PIRNR036424"/>
    </source>
</evidence>
<comment type="function">
    <text evidence="7">Component of the eukaryotic translation initiation factor 3 (eIF-3) complex, which is involved in protein synthesis and, together with other initiation factors, stimulates binding of mRNA and methionyl-tRNAi to the 40S ribosome.</text>
</comment>
<keyword evidence="4 6" id="KW-0694">RNA-binding</keyword>
<comment type="function">
    <text evidence="6">RNA-binding component of the eukaryotic translation initiation factor 3 (eIF-3) complex, which is involved in protein synthesis of a specialized repertoire of mRNAs and, together with other initiation factors, stimulates binding of mRNA and methionyl-tRNAi to the 40S ribosome. The eIF-3 complex specifically targets and initiates translation of a subset of mRNAs involved in cell proliferation.</text>
</comment>
<dbReference type="PROSITE" id="PS50102">
    <property type="entry name" value="RRM"/>
    <property type="match status" value="1"/>
</dbReference>
<dbReference type="InterPro" id="IPR000504">
    <property type="entry name" value="RRM_dom"/>
</dbReference>
<keyword evidence="5 6" id="KW-0648">Protein biosynthesis</keyword>
<comment type="caution">
    <text evidence="9">The sequence shown here is derived from an EMBL/GenBank/DDBJ whole genome shotgun (WGS) entry which is preliminary data.</text>
</comment>
<reference evidence="9 10" key="1">
    <citation type="submission" date="2017-04" db="EMBL/GenBank/DDBJ databases">
        <title>Genome sequencing of [Candida] sorbophila.</title>
        <authorList>
            <person name="Ahn J.O."/>
        </authorList>
    </citation>
    <scope>NUCLEOTIDE SEQUENCE [LARGE SCALE GENOMIC DNA]</scope>
    <source>
        <strain evidence="9 10">DS02</strain>
    </source>
</reference>
<name>A0A2T0FQ56_9ASCO</name>
<dbReference type="GO" id="GO:0005852">
    <property type="term" value="C:eukaryotic translation initiation factor 3 complex"/>
    <property type="evidence" value="ECO:0007669"/>
    <property type="project" value="UniProtKB-UniRule"/>
</dbReference>
<dbReference type="InterPro" id="IPR011400">
    <property type="entry name" value="EIF3B"/>
</dbReference>
<dbReference type="HAMAP" id="MF_03001">
    <property type="entry name" value="eIF3b"/>
    <property type="match status" value="1"/>
</dbReference>
<feature type="domain" description="RRM" evidence="8">
    <location>
        <begin position="25"/>
        <end position="112"/>
    </location>
</feature>
<dbReference type="OrthoDB" id="10250414at2759"/>
<dbReference type="SUPFAM" id="SSF82171">
    <property type="entry name" value="DPP6 N-terminal domain-like"/>
    <property type="match status" value="1"/>
</dbReference>
<dbReference type="AlphaFoldDB" id="A0A2T0FQ56"/>
<dbReference type="GO" id="GO:0033290">
    <property type="term" value="C:eukaryotic 48S preinitiation complex"/>
    <property type="evidence" value="ECO:0007669"/>
    <property type="project" value="UniProtKB-UniRule"/>
</dbReference>
<dbReference type="GO" id="GO:0001732">
    <property type="term" value="P:formation of cytoplasmic translation initiation complex"/>
    <property type="evidence" value="ECO:0007669"/>
    <property type="project" value="UniProtKB-UniRule"/>
</dbReference>
<dbReference type="Gene3D" id="2.130.10.10">
    <property type="entry name" value="YVTN repeat-like/Quinoprotein amine dehydrogenase"/>
    <property type="match status" value="2"/>
</dbReference>
<dbReference type="CDD" id="cd12278">
    <property type="entry name" value="RRM_eIF3B"/>
    <property type="match status" value="1"/>
</dbReference>
<dbReference type="SUPFAM" id="SSF54928">
    <property type="entry name" value="RNA-binding domain, RBD"/>
    <property type="match status" value="1"/>
</dbReference>
<proteinExistence type="inferred from homology"/>
<dbReference type="InterPro" id="IPR035979">
    <property type="entry name" value="RBD_domain_sf"/>
</dbReference>
<keyword evidence="10" id="KW-1185">Reference proteome</keyword>
<comment type="subcellular location">
    <subcellularLocation>
        <location evidence="1 6 7">Cytoplasm</location>
    </subcellularLocation>
</comment>
<dbReference type="Pfam" id="PF08662">
    <property type="entry name" value="eIF2A"/>
    <property type="match status" value="2"/>
</dbReference>
<dbReference type="STRING" id="45607.A0A2T0FQ56"/>
<dbReference type="InterPro" id="IPR013979">
    <property type="entry name" value="TIF_beta_prop-like"/>
</dbReference>
<evidence type="ECO:0000256" key="1">
    <source>
        <dbReference type="ARBA" id="ARBA00004496"/>
    </source>
</evidence>
<dbReference type="GO" id="GO:0003723">
    <property type="term" value="F:RNA binding"/>
    <property type="evidence" value="ECO:0007669"/>
    <property type="project" value="UniProtKB-UniRule"/>
</dbReference>
<dbReference type="Gene3D" id="3.30.70.330">
    <property type="match status" value="1"/>
</dbReference>
<dbReference type="PANTHER" id="PTHR14068:SF0">
    <property type="entry name" value="EUKARYOTIC TRANSLATION INITIATION FACTOR 3 SUBUNIT B"/>
    <property type="match status" value="1"/>
</dbReference>
<keyword evidence="2 6" id="KW-0963">Cytoplasm</keyword>
<sequence>MTEEPIDFKDLEAKYAVEPETKLDRFVIVDGAPIVPEAKIEALTKVLKKVIGKVRPIKEPHGFHMPTDESGKSMGYVFLEFNTEDDAREIIKKFNNVKLDAKHTLQVDRLGNVEKFTDPKVSTDYKEPHLEPFKPLPHLKSWLTDSQGRDQAVMHVHETVGVYWMNKDSAPREAFKRERMTDTYVQWSPRGSYLVSMHRQGVMLHAGAQFESVGRFPHHEAELIQFSPDERYLFTASRNPIPAPPEDHTQAAKWPFKETDVGNQIVLWDVQTKAPLRTFPMGDYNPYVTYKNPNHATIVPGTAAAAIIARDAEPIKWPAFKWTPDSRYFARISSKDNLSIYETPSMSLVDKKSAKISGIMDFEFAPALVGGKQMLAYWTPEVENQTARVCLMDVATKTTIRNRSFFNVSGCRMFWQDQAQFLCVKADRLTKNKKGLFTSLEIYRLNEKSFPVEVIELKELVLNFAWEPRGDRFACISYLDLPNQIMSNSQQILSFYALERSKGLQGTWKEAYRFEKRQTNFLLWSPRGRFLLSAVRNTKPELEFWDIDHDAMSGSIKVDGALKAAKELPIAVVNLGKRENQGMTDLAFDPSGRYLATVSSIVGNTSSPGFKLWDIRGQLLREEKIDKLKAFFWRPRPPSTLSEEKRNEIKKNIKTYAAQFDAEDAARESEESEELQKKREEAYKSWVAFRADVQARLGKMGLVPEEMQVQFKDGKIVVLEREVLEEIEEEV</sequence>
<dbReference type="Pfam" id="PF00076">
    <property type="entry name" value="RRM_1"/>
    <property type="match status" value="1"/>
</dbReference>
<comment type="subunit">
    <text evidence="6 7">Component of the eukaryotic translation initiation factor 3 (eIF-3) complex.</text>
</comment>
<protein>
    <recommendedName>
        <fullName evidence="6">Eukaryotic translation initiation factor 3 subunit B</fullName>
        <shortName evidence="6">eIF3b</shortName>
    </recommendedName>
    <alternativeName>
        <fullName evidence="6">Eukaryotic translation initiation factor 3 90 kDa subunit homolog</fullName>
        <shortName evidence="6">eIF3 p90</shortName>
    </alternativeName>
    <alternativeName>
        <fullName evidence="6">Translation initiation factor eIF3, p90 subunit homolog</fullName>
    </alternativeName>
</protein>
<dbReference type="InterPro" id="IPR015943">
    <property type="entry name" value="WD40/YVTN_repeat-like_dom_sf"/>
</dbReference>
<evidence type="ECO:0000256" key="4">
    <source>
        <dbReference type="ARBA" id="ARBA00022884"/>
    </source>
</evidence>
<comment type="similarity">
    <text evidence="6 7">Belongs to the eIF-3 subunit B family.</text>
</comment>
<dbReference type="SMART" id="SM00360">
    <property type="entry name" value="RRM"/>
    <property type="match status" value="1"/>
</dbReference>
<keyword evidence="3 6" id="KW-0396">Initiation factor</keyword>
<dbReference type="GO" id="GO:0031369">
    <property type="term" value="F:translation initiation factor binding"/>
    <property type="evidence" value="ECO:0007669"/>
    <property type="project" value="InterPro"/>
</dbReference>
<gene>
    <name evidence="6" type="primary">PRT1</name>
    <name evidence="9" type="ORF">B9G98_04709</name>
</gene>
<dbReference type="EMBL" id="NDIQ01000022">
    <property type="protein sequence ID" value="PRT57089.1"/>
    <property type="molecule type" value="Genomic_DNA"/>
</dbReference>
<evidence type="ECO:0000256" key="3">
    <source>
        <dbReference type="ARBA" id="ARBA00022540"/>
    </source>
</evidence>
<evidence type="ECO:0000256" key="5">
    <source>
        <dbReference type="ARBA" id="ARBA00022917"/>
    </source>
</evidence>
<organism evidence="9 10">
    <name type="scientific">Wickerhamiella sorbophila</name>
    <dbReference type="NCBI Taxonomy" id="45607"/>
    <lineage>
        <taxon>Eukaryota</taxon>
        <taxon>Fungi</taxon>
        <taxon>Dikarya</taxon>
        <taxon>Ascomycota</taxon>
        <taxon>Saccharomycotina</taxon>
        <taxon>Dipodascomycetes</taxon>
        <taxon>Dipodascales</taxon>
        <taxon>Trichomonascaceae</taxon>
        <taxon>Wickerhamiella</taxon>
    </lineage>
</organism>
<accession>A0A2T0FQ56</accession>
<dbReference type="PIRSF" id="PIRSF036424">
    <property type="entry name" value="eIF3b"/>
    <property type="match status" value="1"/>
</dbReference>
<evidence type="ECO:0000256" key="2">
    <source>
        <dbReference type="ARBA" id="ARBA00022490"/>
    </source>
</evidence>
<dbReference type="PANTHER" id="PTHR14068">
    <property type="entry name" value="EUKARYOTIC TRANSLATION INITIATION FACTOR 3 EIF3 -RELATED"/>
    <property type="match status" value="1"/>
</dbReference>
<evidence type="ECO:0000313" key="10">
    <source>
        <dbReference type="Proteomes" id="UP000238350"/>
    </source>
</evidence>
<dbReference type="InterPro" id="IPR012677">
    <property type="entry name" value="Nucleotide-bd_a/b_plait_sf"/>
</dbReference>
<evidence type="ECO:0000256" key="6">
    <source>
        <dbReference type="HAMAP-Rule" id="MF_03001"/>
    </source>
</evidence>
<dbReference type="GO" id="GO:0003743">
    <property type="term" value="F:translation initiation factor activity"/>
    <property type="evidence" value="ECO:0007669"/>
    <property type="project" value="UniProtKB-UniRule"/>
</dbReference>
<dbReference type="InterPro" id="IPR034363">
    <property type="entry name" value="eIF3B_RRM"/>
</dbReference>
<evidence type="ECO:0000259" key="8">
    <source>
        <dbReference type="PROSITE" id="PS50102"/>
    </source>
</evidence>
<dbReference type="GO" id="GO:0016282">
    <property type="term" value="C:eukaryotic 43S preinitiation complex"/>
    <property type="evidence" value="ECO:0007669"/>
    <property type="project" value="UniProtKB-UniRule"/>
</dbReference>
<dbReference type="Proteomes" id="UP000238350">
    <property type="component" value="Unassembled WGS sequence"/>
</dbReference>